<keyword evidence="2" id="KW-1185">Reference proteome</keyword>
<dbReference type="GO" id="GO:0019028">
    <property type="term" value="C:viral capsid"/>
    <property type="evidence" value="ECO:0007669"/>
    <property type="project" value="InterPro"/>
</dbReference>
<reference evidence="1 2" key="1">
    <citation type="journal article" date="2009" name="Virus Genes">
        <title>Morphology and genome of Euproctis pseudoconspersa nucleopolyhedrovirus.</title>
        <authorList>
            <person name="Tang X.D."/>
            <person name="Xiao Q."/>
            <person name="Ma X.C."/>
            <person name="Zhu Z.R."/>
            <person name="Zhang C.X."/>
        </authorList>
    </citation>
    <scope>NUCLEOTIDE SEQUENCE [LARGE SCALE GENOMIC DNA]</scope>
    <source>
        <strain evidence="1 2">Hangzhou</strain>
    </source>
</reference>
<dbReference type="OrthoDB" id="9419at10239"/>
<dbReference type="KEGG" id="vg:7804631"/>
<dbReference type="EMBL" id="FJ227128">
    <property type="protein sequence ID" value="ACO53526.1"/>
    <property type="molecule type" value="Genomic_DNA"/>
</dbReference>
<dbReference type="RefSeq" id="YP_002854686.1">
    <property type="nucleotide sequence ID" value="NC_012639.1"/>
</dbReference>
<dbReference type="Pfam" id="PF04501">
    <property type="entry name" value="Baculo_VP39"/>
    <property type="match status" value="1"/>
</dbReference>
<name>C3TWY4_9ABAC</name>
<organism evidence="1 2">
    <name type="scientific">Euproctis pseudoconspersa nucleopolyhedrovirus</name>
    <dbReference type="NCBI Taxonomy" id="307467"/>
    <lineage>
        <taxon>Viruses</taxon>
        <taxon>Viruses incertae sedis</taxon>
        <taxon>Naldaviricetes</taxon>
        <taxon>Lefavirales</taxon>
        <taxon>Baculoviridae</taxon>
        <taxon>Alphabaculovirus</taxon>
        <taxon>Alphabaculovirus eupseudoconspersae</taxon>
    </lineage>
</organism>
<evidence type="ECO:0000313" key="2">
    <source>
        <dbReference type="Proteomes" id="UP000203846"/>
    </source>
</evidence>
<dbReference type="GeneID" id="7804631"/>
<sequence>MSRLPAGLPTNKVQRYCVFNAVQPFDTCRRYSPPCTPDNVVDDGFFICEGHMLPLKLEKMVLPINDADGNTFNRTIAKSLVSHTHVGNERILVPTKNNYQTVLRLNNLSYAEQLVWHMIYENEAEQQRVCKLLEANERFETETYAIAEAIYSKTSQILSMTNPRRYCSRVDSNSERVWGSADENNTAGVTFVSMPPFMQNFINKAVAPEKMRIENDTLLIRDCPTCHIRENGLVADVILYNPVMPKYSNRINQNVLQIENVLKFKGNARALQNVLRRYEPYPIVVPLFLGEQIVTTVKTLPPAKTFQLADLMNNVTVPVSGEIGTPASVAV</sequence>
<protein>
    <submittedName>
        <fullName evidence="1">Vp39 capsid</fullName>
    </submittedName>
</protein>
<dbReference type="GO" id="GO:0005198">
    <property type="term" value="F:structural molecule activity"/>
    <property type="evidence" value="ECO:0007669"/>
    <property type="project" value="InterPro"/>
</dbReference>
<dbReference type="Proteomes" id="UP000203846">
    <property type="component" value="Segment"/>
</dbReference>
<dbReference type="InterPro" id="IPR007589">
    <property type="entry name" value="Baculo_VP39"/>
</dbReference>
<proteinExistence type="predicted"/>
<accession>C3TWY4</accession>
<evidence type="ECO:0000313" key="1">
    <source>
        <dbReference type="EMBL" id="ACO53526.1"/>
    </source>
</evidence>